<dbReference type="Pfam" id="PF10142">
    <property type="entry name" value="PhoPQ_related"/>
    <property type="match status" value="1"/>
</dbReference>
<dbReference type="AlphaFoldDB" id="A0A2T7NT04"/>
<organism evidence="1 2">
    <name type="scientific">Pomacea canaliculata</name>
    <name type="common">Golden apple snail</name>
    <dbReference type="NCBI Taxonomy" id="400727"/>
    <lineage>
        <taxon>Eukaryota</taxon>
        <taxon>Metazoa</taxon>
        <taxon>Spiralia</taxon>
        <taxon>Lophotrochozoa</taxon>
        <taxon>Mollusca</taxon>
        <taxon>Gastropoda</taxon>
        <taxon>Caenogastropoda</taxon>
        <taxon>Architaenioglossa</taxon>
        <taxon>Ampullarioidea</taxon>
        <taxon>Ampullariidae</taxon>
        <taxon>Pomacea</taxon>
    </lineage>
</organism>
<sequence length="472" mass="54211">MQGSDATPLDDYVNKPDPFYTWTTLNWKYRGPDFTLYVINMTSQMWMSGVESRHPIWWHYLYVAVPDRITRPEAGLLYISYGGNGPNYIPDVDDEFISFITLMAVSTGTVCANLRQVPNQPIVFNNDPSKTERSEDAIIAWTWYQFISHNASAEWLIRLPMTKAAVRAMDTIAAFTKLLNPSVDINKFLVCGESKRGWTTWTTGAVDKRVVAIVPMVMDLLNLVQNLHHHYQALGGWTFAFDDYYKLNITMELDNPNTQRMADIVDPITYKDRLTMPKYIITTGGDEFFLPDDSYYYLDQMLGDTYLRTIPNAEHSLTFHRPSLFLGVRAFYLSVLDAFPRPKITWTKNFTTTGGVLNMFTDTKPVEVNVYFAKTLDGRRRDFRLAVADPNNPDSFLPHPVVWHKTTAEVKSENQYTATFSNPETGWLVFHIQAFFTGPDESYFEFTTENMIIPDRLPFPRCQGAECYGTLV</sequence>
<comment type="caution">
    <text evidence="1">The sequence shown here is derived from an EMBL/GenBank/DDBJ whole genome shotgun (WGS) entry which is preliminary data.</text>
</comment>
<dbReference type="PANTHER" id="PTHR31497:SF0">
    <property type="entry name" value="AUTOCRINE PROLIFERATION REPRESSOR PROTEIN A"/>
    <property type="match status" value="1"/>
</dbReference>
<keyword evidence="2" id="KW-1185">Reference proteome</keyword>
<dbReference type="PANTHER" id="PTHR31497">
    <property type="entry name" value="AUTOCRINE PROLIFERATION REPRESSOR PROTEIN A"/>
    <property type="match status" value="1"/>
</dbReference>
<name>A0A2T7NT04_POMCA</name>
<protein>
    <submittedName>
        <fullName evidence="1">Uncharacterized protein</fullName>
    </submittedName>
</protein>
<proteinExistence type="predicted"/>
<dbReference type="PIRSF" id="PIRSF014728">
    <property type="entry name" value="PqaA"/>
    <property type="match status" value="1"/>
</dbReference>
<dbReference type="OrthoDB" id="2020799at2759"/>
<dbReference type="SUPFAM" id="SSF53474">
    <property type="entry name" value="alpha/beta-Hydrolases"/>
    <property type="match status" value="1"/>
</dbReference>
<dbReference type="EMBL" id="PZQS01000009">
    <property type="protein sequence ID" value="PVD24305.1"/>
    <property type="molecule type" value="Genomic_DNA"/>
</dbReference>
<gene>
    <name evidence="1" type="ORF">C0Q70_14777</name>
</gene>
<dbReference type="InterPro" id="IPR029058">
    <property type="entry name" value="AB_hydrolase_fold"/>
</dbReference>
<dbReference type="Proteomes" id="UP000245119">
    <property type="component" value="Linkage Group LG9"/>
</dbReference>
<dbReference type="Gene3D" id="3.40.50.1820">
    <property type="entry name" value="alpha/beta hydrolase"/>
    <property type="match status" value="1"/>
</dbReference>
<evidence type="ECO:0000313" key="1">
    <source>
        <dbReference type="EMBL" id="PVD24305.1"/>
    </source>
</evidence>
<dbReference type="InterPro" id="IPR009199">
    <property type="entry name" value="PhoPQ-act_pathogen-rel_PqaA"/>
</dbReference>
<accession>A0A2T7NT04</accession>
<reference evidence="1 2" key="1">
    <citation type="submission" date="2018-04" db="EMBL/GenBank/DDBJ databases">
        <title>The genome of golden apple snail Pomacea canaliculata provides insight into stress tolerance and invasive adaptation.</title>
        <authorList>
            <person name="Liu C."/>
            <person name="Liu B."/>
            <person name="Ren Y."/>
            <person name="Zhang Y."/>
            <person name="Wang H."/>
            <person name="Li S."/>
            <person name="Jiang F."/>
            <person name="Yin L."/>
            <person name="Zhang G."/>
            <person name="Qian W."/>
            <person name="Fan W."/>
        </authorList>
    </citation>
    <scope>NUCLEOTIDE SEQUENCE [LARGE SCALE GENOMIC DNA]</scope>
    <source>
        <strain evidence="1">SZHN2017</strain>
        <tissue evidence="1">Muscle</tissue>
    </source>
</reference>
<evidence type="ECO:0000313" key="2">
    <source>
        <dbReference type="Proteomes" id="UP000245119"/>
    </source>
</evidence>